<dbReference type="WBParaSite" id="NBR_0002043701-mRNA-1">
    <property type="protein sequence ID" value="NBR_0002043701-mRNA-1"/>
    <property type="gene ID" value="NBR_0002043701"/>
</dbReference>
<gene>
    <name evidence="2" type="ORF">NBR_LOCUS20438</name>
</gene>
<dbReference type="AlphaFoldDB" id="A0A0N4YT65"/>
<feature type="region of interest" description="Disordered" evidence="1">
    <location>
        <begin position="77"/>
        <end position="101"/>
    </location>
</feature>
<keyword evidence="3" id="KW-1185">Reference proteome</keyword>
<evidence type="ECO:0000256" key="1">
    <source>
        <dbReference type="SAM" id="MobiDB-lite"/>
    </source>
</evidence>
<dbReference type="Proteomes" id="UP000271162">
    <property type="component" value="Unassembled WGS sequence"/>
</dbReference>
<organism evidence="4">
    <name type="scientific">Nippostrongylus brasiliensis</name>
    <name type="common">Rat hookworm</name>
    <dbReference type="NCBI Taxonomy" id="27835"/>
    <lineage>
        <taxon>Eukaryota</taxon>
        <taxon>Metazoa</taxon>
        <taxon>Ecdysozoa</taxon>
        <taxon>Nematoda</taxon>
        <taxon>Chromadorea</taxon>
        <taxon>Rhabditida</taxon>
        <taxon>Rhabditina</taxon>
        <taxon>Rhabditomorpha</taxon>
        <taxon>Strongyloidea</taxon>
        <taxon>Heligmosomidae</taxon>
        <taxon>Nippostrongylus</taxon>
    </lineage>
</organism>
<evidence type="ECO:0000313" key="4">
    <source>
        <dbReference type="WBParaSite" id="NBR_0002043701-mRNA-1"/>
    </source>
</evidence>
<sequence>MRNSATLTRRLYKAMKSQNPWMPVHDLVKEIVNIRKRHNCKRRHCKQRHRSKDLIKITPKRKRSCLDSSWITIALGGNSSPSASDEHQEISQRQQQQRVDPPGIVMNNLRRNEIMDEILHIYACVSGSNLNDFHRSVTKYVFQSYGPSAFYMDDNYKPPQ</sequence>
<dbReference type="EMBL" id="UYSL01025143">
    <property type="protein sequence ID" value="VDL84175.1"/>
    <property type="molecule type" value="Genomic_DNA"/>
</dbReference>
<accession>A0A0N4YT65</accession>
<evidence type="ECO:0000313" key="2">
    <source>
        <dbReference type="EMBL" id="VDL84175.1"/>
    </source>
</evidence>
<reference evidence="2 3" key="2">
    <citation type="submission" date="2018-11" db="EMBL/GenBank/DDBJ databases">
        <authorList>
            <consortium name="Pathogen Informatics"/>
        </authorList>
    </citation>
    <scope>NUCLEOTIDE SEQUENCE [LARGE SCALE GENOMIC DNA]</scope>
</reference>
<evidence type="ECO:0000313" key="3">
    <source>
        <dbReference type="Proteomes" id="UP000271162"/>
    </source>
</evidence>
<name>A0A0N4YT65_NIPBR</name>
<proteinExistence type="predicted"/>
<reference evidence="4" key="1">
    <citation type="submission" date="2017-02" db="UniProtKB">
        <authorList>
            <consortium name="WormBaseParasite"/>
        </authorList>
    </citation>
    <scope>IDENTIFICATION</scope>
</reference>
<protein>
    <submittedName>
        <fullName evidence="4">HTH_48 domain-containing protein</fullName>
    </submittedName>
</protein>